<accession>A0A4D9E6C7</accession>
<feature type="compositionally biased region" description="Polar residues" evidence="1">
    <location>
        <begin position="32"/>
        <end position="46"/>
    </location>
</feature>
<feature type="compositionally biased region" description="Basic and acidic residues" evidence="1">
    <location>
        <begin position="154"/>
        <end position="163"/>
    </location>
</feature>
<evidence type="ECO:0000256" key="1">
    <source>
        <dbReference type="SAM" id="MobiDB-lite"/>
    </source>
</evidence>
<organism evidence="2 3">
    <name type="scientific">Platysternon megacephalum</name>
    <name type="common">big-headed turtle</name>
    <dbReference type="NCBI Taxonomy" id="55544"/>
    <lineage>
        <taxon>Eukaryota</taxon>
        <taxon>Metazoa</taxon>
        <taxon>Chordata</taxon>
        <taxon>Craniata</taxon>
        <taxon>Vertebrata</taxon>
        <taxon>Euteleostomi</taxon>
        <taxon>Archelosauria</taxon>
        <taxon>Testudinata</taxon>
        <taxon>Testudines</taxon>
        <taxon>Cryptodira</taxon>
        <taxon>Durocryptodira</taxon>
        <taxon>Testudinoidea</taxon>
        <taxon>Platysternidae</taxon>
        <taxon>Platysternon</taxon>
    </lineage>
</organism>
<name>A0A4D9E6C7_9SAUR</name>
<proteinExistence type="predicted"/>
<protein>
    <submittedName>
        <fullName evidence="2">Trafficking protein particle complex subunit 10</fullName>
    </submittedName>
</protein>
<reference evidence="2 3" key="1">
    <citation type="submission" date="2019-04" db="EMBL/GenBank/DDBJ databases">
        <title>Draft genome of the big-headed turtle Platysternon megacephalum.</title>
        <authorList>
            <person name="Gong S."/>
        </authorList>
    </citation>
    <scope>NUCLEOTIDE SEQUENCE [LARGE SCALE GENOMIC DNA]</scope>
    <source>
        <strain evidence="2">DO16091913</strain>
        <tissue evidence="2">Muscle</tissue>
    </source>
</reference>
<reference evidence="2 3" key="2">
    <citation type="submission" date="2019-04" db="EMBL/GenBank/DDBJ databases">
        <title>The genome sequence of big-headed turtle.</title>
        <authorList>
            <person name="Gong S."/>
        </authorList>
    </citation>
    <scope>NUCLEOTIDE SEQUENCE [LARGE SCALE GENOMIC DNA]</scope>
    <source>
        <strain evidence="2">DO16091913</strain>
        <tissue evidence="2">Muscle</tissue>
    </source>
</reference>
<sequence length="222" mass="23304">MCPAPGRGLLGIPIKAKSPGNCFPPQAPVITRSQPHSSPTGMQRAQVSPGGLEFPLPHREGELPTGRGRGSYPCIRLQIPPEIAPASPAKVPGSAPGWLSRCWDPNTSNWASVWFPLHLGTAGGGGGIHLWQGDGTRPPHGAAQRTPRGTQEGHGPDRADAQRKWGLTGKEGPGALGLQESREMRPSRAQDSQAMVCGGDSWGGGPARPARPVCLCCMHHAQ</sequence>
<evidence type="ECO:0000313" key="2">
    <source>
        <dbReference type="EMBL" id="TFK06431.1"/>
    </source>
</evidence>
<feature type="region of interest" description="Disordered" evidence="1">
    <location>
        <begin position="133"/>
        <end position="195"/>
    </location>
</feature>
<dbReference type="AlphaFoldDB" id="A0A4D9E6C7"/>
<gene>
    <name evidence="2" type="ORF">DR999_PMT10742</name>
</gene>
<feature type="region of interest" description="Disordered" evidence="1">
    <location>
        <begin position="32"/>
        <end position="69"/>
    </location>
</feature>
<comment type="caution">
    <text evidence="2">The sequence shown here is derived from an EMBL/GenBank/DDBJ whole genome shotgun (WGS) entry which is preliminary data.</text>
</comment>
<evidence type="ECO:0000313" key="3">
    <source>
        <dbReference type="Proteomes" id="UP000297703"/>
    </source>
</evidence>
<dbReference type="Proteomes" id="UP000297703">
    <property type="component" value="Unassembled WGS sequence"/>
</dbReference>
<dbReference type="EMBL" id="QXTE01000096">
    <property type="protein sequence ID" value="TFK06431.1"/>
    <property type="molecule type" value="Genomic_DNA"/>
</dbReference>
<keyword evidence="3" id="KW-1185">Reference proteome</keyword>